<sequence>MPPKTKGKPAATKGLPKPKSATNKMQAGSEKQATTDNNDFLGQTFEQENKRCTVFIEKLIERLTYFGEDDKTLHDAFTNNIDLPPPKLKKAAATGSQPENVDESSRLTKELGALQKKLEDKDKEITDLKEEKQSLESKFAQCEKEKEYLGNRNKELDMQVQKYKHKSEKQKTYANNPSVQPRSPKHVPPTDSENDIDTLKTNLQRHQYELKKLREDKDKEITDLKEENQSLESKLEKKIEEEQLQREKSDVTKDYEKQREAFKTLQEENAELKAEIEKKTKDAEKLQTETSDLNKGSEKLKETLKTLNQENAEQKAELEKHREKIPELQRENKDLHADNEKKRKEIEQLQKDKSDHTRDSQGKKKGGGKGEKTSSADTISKLHDEIDGLRNRLSKMAGAQLTDNNPAIADLSDPNRPLSLGEKFSELYDNEWTDAMEEMADRISDETKVIKLLLDIVCDAYKFCLDKSDTFMDKINNTLSGFSEEFSSSETMPKEIAKTNKDYRKSLAVYVVSFLQQDFAKEAKAKADTKVGTKTEAYMKRCVFVCWFMTVQDPKVCITMKPSEMFDEDLYKPYTKKGKRLDYVVWPVLRLHEGGPTIGKGVAQGKP</sequence>
<evidence type="ECO:0000313" key="3">
    <source>
        <dbReference type="EMBL" id="OWF41296.1"/>
    </source>
</evidence>
<dbReference type="Pfam" id="PF16026">
    <property type="entry name" value="MIEAP"/>
    <property type="match status" value="1"/>
</dbReference>
<gene>
    <name evidence="3" type="ORF">KP79_PYT13133</name>
</gene>
<evidence type="ECO:0000313" key="4">
    <source>
        <dbReference type="Proteomes" id="UP000242188"/>
    </source>
</evidence>
<dbReference type="OrthoDB" id="6159177at2759"/>
<organism evidence="3 4">
    <name type="scientific">Mizuhopecten yessoensis</name>
    <name type="common">Japanese scallop</name>
    <name type="synonym">Patinopecten yessoensis</name>
    <dbReference type="NCBI Taxonomy" id="6573"/>
    <lineage>
        <taxon>Eukaryota</taxon>
        <taxon>Metazoa</taxon>
        <taxon>Spiralia</taxon>
        <taxon>Lophotrochozoa</taxon>
        <taxon>Mollusca</taxon>
        <taxon>Bivalvia</taxon>
        <taxon>Autobranchia</taxon>
        <taxon>Pteriomorphia</taxon>
        <taxon>Pectinida</taxon>
        <taxon>Pectinoidea</taxon>
        <taxon>Pectinidae</taxon>
        <taxon>Mizuhopecten</taxon>
    </lineage>
</organism>
<dbReference type="Proteomes" id="UP000242188">
    <property type="component" value="Unassembled WGS sequence"/>
</dbReference>
<keyword evidence="4" id="KW-1185">Reference proteome</keyword>
<proteinExistence type="predicted"/>
<feature type="compositionally biased region" description="Polar residues" evidence="1">
    <location>
        <begin position="20"/>
        <end position="42"/>
    </location>
</feature>
<feature type="compositionally biased region" description="Basic and acidic residues" evidence="1">
    <location>
        <begin position="312"/>
        <end position="379"/>
    </location>
</feature>
<dbReference type="InterPro" id="IPR031981">
    <property type="entry name" value="MIEAP_C"/>
</dbReference>
<reference evidence="3 4" key="1">
    <citation type="journal article" date="2017" name="Nat. Ecol. Evol.">
        <title>Scallop genome provides insights into evolution of bilaterian karyotype and development.</title>
        <authorList>
            <person name="Wang S."/>
            <person name="Zhang J."/>
            <person name="Jiao W."/>
            <person name="Li J."/>
            <person name="Xun X."/>
            <person name="Sun Y."/>
            <person name="Guo X."/>
            <person name="Huan P."/>
            <person name="Dong B."/>
            <person name="Zhang L."/>
            <person name="Hu X."/>
            <person name="Sun X."/>
            <person name="Wang J."/>
            <person name="Zhao C."/>
            <person name="Wang Y."/>
            <person name="Wang D."/>
            <person name="Huang X."/>
            <person name="Wang R."/>
            <person name="Lv J."/>
            <person name="Li Y."/>
            <person name="Zhang Z."/>
            <person name="Liu B."/>
            <person name="Lu W."/>
            <person name="Hui Y."/>
            <person name="Liang J."/>
            <person name="Zhou Z."/>
            <person name="Hou R."/>
            <person name="Li X."/>
            <person name="Liu Y."/>
            <person name="Li H."/>
            <person name="Ning X."/>
            <person name="Lin Y."/>
            <person name="Zhao L."/>
            <person name="Xing Q."/>
            <person name="Dou J."/>
            <person name="Li Y."/>
            <person name="Mao J."/>
            <person name="Guo H."/>
            <person name="Dou H."/>
            <person name="Li T."/>
            <person name="Mu C."/>
            <person name="Jiang W."/>
            <person name="Fu Q."/>
            <person name="Fu X."/>
            <person name="Miao Y."/>
            <person name="Liu J."/>
            <person name="Yu Q."/>
            <person name="Li R."/>
            <person name="Liao H."/>
            <person name="Li X."/>
            <person name="Kong Y."/>
            <person name="Jiang Z."/>
            <person name="Chourrout D."/>
            <person name="Li R."/>
            <person name="Bao Z."/>
        </authorList>
    </citation>
    <scope>NUCLEOTIDE SEQUENCE [LARGE SCALE GENOMIC DNA]</scope>
    <source>
        <strain evidence="3 4">PY_sf001</strain>
    </source>
</reference>
<evidence type="ECO:0000259" key="2">
    <source>
        <dbReference type="Pfam" id="PF16026"/>
    </source>
</evidence>
<feature type="region of interest" description="Disordered" evidence="1">
    <location>
        <begin position="276"/>
        <end position="379"/>
    </location>
</feature>
<feature type="region of interest" description="Disordered" evidence="1">
    <location>
        <begin position="213"/>
        <end position="255"/>
    </location>
</feature>
<dbReference type="PANTHER" id="PTHR23159">
    <property type="entry name" value="CENTROSOMAL PROTEIN 2"/>
    <property type="match status" value="1"/>
</dbReference>
<feature type="domain" description="Mitochondria-eating protein C-terminal" evidence="2">
    <location>
        <begin position="419"/>
        <end position="603"/>
    </location>
</feature>
<feature type="region of interest" description="Disordered" evidence="1">
    <location>
        <begin position="1"/>
        <end position="42"/>
    </location>
</feature>
<dbReference type="STRING" id="6573.A0A210PXU0"/>
<feature type="compositionally biased region" description="Polar residues" evidence="1">
    <location>
        <begin position="172"/>
        <end position="181"/>
    </location>
</feature>
<name>A0A210PXU0_MIZYE</name>
<protein>
    <recommendedName>
        <fullName evidence="2">Mitochondria-eating protein C-terminal domain-containing protein</fullName>
    </recommendedName>
</protein>
<dbReference type="EMBL" id="NEDP02005411">
    <property type="protein sequence ID" value="OWF41296.1"/>
    <property type="molecule type" value="Genomic_DNA"/>
</dbReference>
<dbReference type="PANTHER" id="PTHR23159:SF31">
    <property type="entry name" value="CENTROSOME-ASSOCIATED PROTEIN CEP250 ISOFORM X1"/>
    <property type="match status" value="1"/>
</dbReference>
<evidence type="ECO:0000256" key="1">
    <source>
        <dbReference type="SAM" id="MobiDB-lite"/>
    </source>
</evidence>
<feature type="region of interest" description="Disordered" evidence="1">
    <location>
        <begin position="161"/>
        <end position="197"/>
    </location>
</feature>
<feature type="compositionally biased region" description="Basic and acidic residues" evidence="1">
    <location>
        <begin position="295"/>
        <end position="304"/>
    </location>
</feature>
<comment type="caution">
    <text evidence="3">The sequence shown here is derived from an EMBL/GenBank/DDBJ whole genome shotgun (WGS) entry which is preliminary data.</text>
</comment>
<dbReference type="AlphaFoldDB" id="A0A210PXU0"/>
<accession>A0A210PXU0</accession>
<feature type="compositionally biased region" description="Basic and acidic residues" evidence="1">
    <location>
        <begin position="276"/>
        <end position="287"/>
    </location>
</feature>
<feature type="region of interest" description="Disordered" evidence="1">
    <location>
        <begin position="79"/>
        <end position="107"/>
    </location>
</feature>